<evidence type="ECO:0000313" key="2">
    <source>
        <dbReference type="EMBL" id="KIN01103.1"/>
    </source>
</evidence>
<dbReference type="PANTHER" id="PTHR43283">
    <property type="entry name" value="BETA-LACTAMASE-RELATED"/>
    <property type="match status" value="1"/>
</dbReference>
<sequence length="411" mass="45294">MSRLSAATVQSLRQDVDTACADGEKGISGTTVVVVGKDGGELFAHAGGKRGVESKEPMTLDSIYWIASCTKMICGLACMQLVEQGKLTLDDPEFVEKHCPELKAVKVLEDDGTLVDKKRGITLRMLLTHTSGFGYTFFNTKIRDYSKPISYDEFSGHIYDITQPLLHQPGERWEYGVGVDWAGILLERVTGMSLNDYMQMHIFEPLGLENISMFPTESMKANLAHFQFRNADGTLSPYDHVNRRPLIVTSEAEKKICLNSGGAGCFANPREYCQILAVLLNDGISPKTGAQLLQKRTVDEMFRNQIPHLPDFARQIIPASKKWMTNPIPDLHPAHDGEQQGFGLSFMLTGSATGRSAGSAYWAGLSNCFWWCDRQKGIAGMVTSQIFPFGDMNVIGLWAGIEIAVNGELAP</sequence>
<dbReference type="SUPFAM" id="SSF56601">
    <property type="entry name" value="beta-lactamase/transpeptidase-like"/>
    <property type="match status" value="1"/>
</dbReference>
<dbReference type="STRING" id="913774.A0A0C3DGM1"/>
<dbReference type="EMBL" id="KN832876">
    <property type="protein sequence ID" value="KIN01103.1"/>
    <property type="molecule type" value="Genomic_DNA"/>
</dbReference>
<proteinExistence type="predicted"/>
<gene>
    <name evidence="2" type="ORF">OIDMADRAFT_123708</name>
</gene>
<dbReference type="OrthoDB" id="428260at2759"/>
<evidence type="ECO:0000313" key="3">
    <source>
        <dbReference type="Proteomes" id="UP000054321"/>
    </source>
</evidence>
<dbReference type="InterPro" id="IPR012338">
    <property type="entry name" value="Beta-lactam/transpept-like"/>
</dbReference>
<dbReference type="AlphaFoldDB" id="A0A0C3DGM1"/>
<dbReference type="HOGENOM" id="CLU_020027_11_1_1"/>
<dbReference type="Proteomes" id="UP000054321">
    <property type="component" value="Unassembled WGS sequence"/>
</dbReference>
<organism evidence="2 3">
    <name type="scientific">Oidiodendron maius (strain Zn)</name>
    <dbReference type="NCBI Taxonomy" id="913774"/>
    <lineage>
        <taxon>Eukaryota</taxon>
        <taxon>Fungi</taxon>
        <taxon>Dikarya</taxon>
        <taxon>Ascomycota</taxon>
        <taxon>Pezizomycotina</taxon>
        <taxon>Leotiomycetes</taxon>
        <taxon>Leotiomycetes incertae sedis</taxon>
        <taxon>Myxotrichaceae</taxon>
        <taxon>Oidiodendron</taxon>
    </lineage>
</organism>
<reference evidence="3" key="2">
    <citation type="submission" date="2015-01" db="EMBL/GenBank/DDBJ databases">
        <title>Evolutionary Origins and Diversification of the Mycorrhizal Mutualists.</title>
        <authorList>
            <consortium name="DOE Joint Genome Institute"/>
            <consortium name="Mycorrhizal Genomics Consortium"/>
            <person name="Kohler A."/>
            <person name="Kuo A."/>
            <person name="Nagy L.G."/>
            <person name="Floudas D."/>
            <person name="Copeland A."/>
            <person name="Barry K.W."/>
            <person name="Cichocki N."/>
            <person name="Veneault-Fourrey C."/>
            <person name="LaButti K."/>
            <person name="Lindquist E.A."/>
            <person name="Lipzen A."/>
            <person name="Lundell T."/>
            <person name="Morin E."/>
            <person name="Murat C."/>
            <person name="Riley R."/>
            <person name="Ohm R."/>
            <person name="Sun H."/>
            <person name="Tunlid A."/>
            <person name="Henrissat B."/>
            <person name="Grigoriev I.V."/>
            <person name="Hibbett D.S."/>
            <person name="Martin F."/>
        </authorList>
    </citation>
    <scope>NUCLEOTIDE SEQUENCE [LARGE SCALE GENOMIC DNA]</scope>
    <source>
        <strain evidence="3">Zn</strain>
    </source>
</reference>
<reference evidence="2 3" key="1">
    <citation type="submission" date="2014-04" db="EMBL/GenBank/DDBJ databases">
        <authorList>
            <consortium name="DOE Joint Genome Institute"/>
            <person name="Kuo A."/>
            <person name="Martino E."/>
            <person name="Perotto S."/>
            <person name="Kohler A."/>
            <person name="Nagy L.G."/>
            <person name="Floudas D."/>
            <person name="Copeland A."/>
            <person name="Barry K.W."/>
            <person name="Cichocki N."/>
            <person name="Veneault-Fourrey C."/>
            <person name="LaButti K."/>
            <person name="Lindquist E.A."/>
            <person name="Lipzen A."/>
            <person name="Lundell T."/>
            <person name="Morin E."/>
            <person name="Murat C."/>
            <person name="Sun H."/>
            <person name="Tunlid A."/>
            <person name="Henrissat B."/>
            <person name="Grigoriev I.V."/>
            <person name="Hibbett D.S."/>
            <person name="Martin F."/>
            <person name="Nordberg H.P."/>
            <person name="Cantor M.N."/>
            <person name="Hua S.X."/>
        </authorList>
    </citation>
    <scope>NUCLEOTIDE SEQUENCE [LARGE SCALE GENOMIC DNA]</scope>
    <source>
        <strain evidence="2 3">Zn</strain>
    </source>
</reference>
<accession>A0A0C3DGM1</accession>
<dbReference type="PANTHER" id="PTHR43283:SF3">
    <property type="entry name" value="BETA-LACTAMASE FAMILY PROTEIN (AFU_ORTHOLOGUE AFUA_5G07500)"/>
    <property type="match status" value="1"/>
</dbReference>
<dbReference type="Pfam" id="PF00144">
    <property type="entry name" value="Beta-lactamase"/>
    <property type="match status" value="1"/>
</dbReference>
<dbReference type="InParanoid" id="A0A0C3DGM1"/>
<dbReference type="InterPro" id="IPR001466">
    <property type="entry name" value="Beta-lactam-related"/>
</dbReference>
<feature type="domain" description="Beta-lactamase-related" evidence="1">
    <location>
        <begin position="26"/>
        <end position="389"/>
    </location>
</feature>
<keyword evidence="3" id="KW-1185">Reference proteome</keyword>
<evidence type="ECO:0000259" key="1">
    <source>
        <dbReference type="Pfam" id="PF00144"/>
    </source>
</evidence>
<name>A0A0C3DGM1_OIDMZ</name>
<dbReference type="InterPro" id="IPR050789">
    <property type="entry name" value="Diverse_Enzym_Activities"/>
</dbReference>
<protein>
    <recommendedName>
        <fullName evidence="1">Beta-lactamase-related domain-containing protein</fullName>
    </recommendedName>
</protein>
<dbReference type="Gene3D" id="3.40.710.10">
    <property type="entry name" value="DD-peptidase/beta-lactamase superfamily"/>
    <property type="match status" value="1"/>
</dbReference>